<feature type="compositionally biased region" description="Pro residues" evidence="1">
    <location>
        <begin position="61"/>
        <end position="81"/>
    </location>
</feature>
<feature type="compositionally biased region" description="Low complexity" evidence="1">
    <location>
        <begin position="126"/>
        <end position="152"/>
    </location>
</feature>
<dbReference type="Gene3D" id="1.25.40.990">
    <property type="match status" value="1"/>
</dbReference>
<feature type="compositionally biased region" description="Pro residues" evidence="1">
    <location>
        <begin position="290"/>
        <end position="301"/>
    </location>
</feature>
<dbReference type="Proteomes" id="UP000650467">
    <property type="component" value="Unassembled WGS sequence"/>
</dbReference>
<dbReference type="Pfam" id="PF03399">
    <property type="entry name" value="SAC3_GANP"/>
    <property type="match status" value="1"/>
</dbReference>
<sequence length="981" mass="101023">MAYQTAGPQAWGAAGAGAAPGMSDPYYAQYYAAYGYGNGYDYSAYYQQQGYPAGAAAAGAQPPPPGAAPPAAPSSPPPPGAEPDKAADAEKPPPPPPGGPPPAPGAAGAKPTPPAPPPGGPPQAPPAAAAGSVAGAAPGAASAAAAAAAAANGGYDSAAYAQWYAQYGYYGYDPQYAQQYWQQQQQQQPQQAYTAFGGAGQPGYQQPKPGVPPPAPPKGDPPPGTGGKPGQAAAAGSSKPYSALVDSYNAQPPPANLYGQQNGHHQQQNNNNRNQRPGLGLTGTNMTPLGPRPPPGDPPASPAGQQLTPQQHAAAVAARFNRGSFVIRPQMPTARPAATPAYIAVGGAASAAAPAKTGVAAAVAAAAAGAAVAAAAVKSGSAAAAGGAAGAAAGSSQWPPSFTAWVTRCFNAARLRGVPDSRLSEKLMAYLDQVKGEGRLWTTDWDTQAVMLPDGAAAGGGGGAAGADGGALSPSGPQGRKRNRWGAVPAGESAGAGDYRSAAGGRGYERSQDVDSDEEDYGQYGGHRHGAPSPRAGGHQHLSNRKRKKLLALESRHQQQRGGGASAASPYGGHGHAYTTAEEQKRRARAGRFGDGRASGAGRYGGSESDDLTDDDYEDEDRPFGGGQVVVGTSNNLEKSYFRLTSQPEPSSVRPEPVLARALERLVRLIAAREATYFYSLDQFKGMRQDCTVQHLRNALTVRVYEAHGRSSLEYGDVAEFNQCQARLGHLYAEGLPGCVAEFTGYRLLYETVHAATAGPRHAGSMTKALLHTMRNVPAELAAAPEIRHALTVREAVMNYNYSGFFRLYATAPHLGRAILDVVVEPLRWAGLNAFVKAADLPVPLSALALILGFGLQPPRPERRNQPAEAAEAEAQGSAAGGKEAEETGKKEGEEAVPLPGCRFAHLAGEAAPVAGEEEAIQRCAQWLADHGAVVVEKGSELVLDTKASRGKMFVPEVTVKIETGDLSVTDFLSRARVAVE</sequence>
<proteinExistence type="predicted"/>
<feature type="compositionally biased region" description="Gly residues" evidence="1">
    <location>
        <begin position="457"/>
        <end position="469"/>
    </location>
</feature>
<feature type="compositionally biased region" description="Low complexity" evidence="1">
    <location>
        <begin position="259"/>
        <end position="276"/>
    </location>
</feature>
<accession>A0A835VXM8</accession>
<dbReference type="PRINTS" id="PR01217">
    <property type="entry name" value="PRICHEXTENSN"/>
</dbReference>
<feature type="region of interest" description="Disordered" evidence="1">
    <location>
        <begin position="860"/>
        <end position="894"/>
    </location>
</feature>
<dbReference type="PANTHER" id="PTHR12436">
    <property type="entry name" value="80 KDA MCM3-ASSOCIATED PROTEIN"/>
    <property type="match status" value="1"/>
</dbReference>
<feature type="compositionally biased region" description="Pro residues" evidence="1">
    <location>
        <begin position="111"/>
        <end position="125"/>
    </location>
</feature>
<protein>
    <recommendedName>
        <fullName evidence="2">SAC3/GANP/THP3 conserved domain-containing protein</fullName>
    </recommendedName>
</protein>
<feature type="region of interest" description="Disordered" evidence="1">
    <location>
        <begin position="180"/>
        <end position="311"/>
    </location>
</feature>
<feature type="domain" description="SAC3/GANP/THP3 conserved" evidence="2">
    <location>
        <begin position="645"/>
        <end position="854"/>
    </location>
</feature>
<feature type="compositionally biased region" description="Pro residues" evidence="1">
    <location>
        <begin position="92"/>
        <end position="104"/>
    </location>
</feature>
<dbReference type="InterPro" id="IPR045107">
    <property type="entry name" value="SAC3/GANP/THP3"/>
</dbReference>
<dbReference type="GO" id="GO:0005634">
    <property type="term" value="C:nucleus"/>
    <property type="evidence" value="ECO:0007669"/>
    <property type="project" value="TreeGrafter"/>
</dbReference>
<feature type="region of interest" description="Disordered" evidence="1">
    <location>
        <begin position="454"/>
        <end position="630"/>
    </location>
</feature>
<dbReference type="InterPro" id="IPR005062">
    <property type="entry name" value="SAC3/GANP/THP3_conserved"/>
</dbReference>
<feature type="compositionally biased region" description="Low complexity" evidence="1">
    <location>
        <begin position="868"/>
        <end position="882"/>
    </location>
</feature>
<keyword evidence="4" id="KW-1185">Reference proteome</keyword>
<organism evidence="3 4">
    <name type="scientific">Chlamydomonas incerta</name>
    <dbReference type="NCBI Taxonomy" id="51695"/>
    <lineage>
        <taxon>Eukaryota</taxon>
        <taxon>Viridiplantae</taxon>
        <taxon>Chlorophyta</taxon>
        <taxon>core chlorophytes</taxon>
        <taxon>Chlorophyceae</taxon>
        <taxon>CS clade</taxon>
        <taxon>Chlamydomonadales</taxon>
        <taxon>Chlamydomonadaceae</taxon>
        <taxon>Chlamydomonas</taxon>
    </lineage>
</organism>
<feature type="compositionally biased region" description="Low complexity" evidence="1">
    <location>
        <begin position="180"/>
        <end position="193"/>
    </location>
</feature>
<feature type="compositionally biased region" description="Pro residues" evidence="1">
    <location>
        <begin position="209"/>
        <end position="224"/>
    </location>
</feature>
<evidence type="ECO:0000313" key="4">
    <source>
        <dbReference type="Proteomes" id="UP000650467"/>
    </source>
</evidence>
<dbReference type="PANTHER" id="PTHR12436:SF4">
    <property type="entry name" value="LEUKOCYTE RECEPTOR CLUSTER MEMBER 8"/>
    <property type="match status" value="1"/>
</dbReference>
<evidence type="ECO:0000313" key="3">
    <source>
        <dbReference type="EMBL" id="KAG2429359.1"/>
    </source>
</evidence>
<evidence type="ECO:0000259" key="2">
    <source>
        <dbReference type="Pfam" id="PF03399"/>
    </source>
</evidence>
<gene>
    <name evidence="3" type="ORF">HXX76_011125</name>
</gene>
<dbReference type="EMBL" id="JAEHOC010000031">
    <property type="protein sequence ID" value="KAG2429359.1"/>
    <property type="molecule type" value="Genomic_DNA"/>
</dbReference>
<evidence type="ECO:0000256" key="1">
    <source>
        <dbReference type="SAM" id="MobiDB-lite"/>
    </source>
</evidence>
<feature type="compositionally biased region" description="Basic and acidic residues" evidence="1">
    <location>
        <begin position="82"/>
        <end position="91"/>
    </location>
</feature>
<dbReference type="OrthoDB" id="199574at2759"/>
<name>A0A835VXM8_CHLIN</name>
<dbReference type="AlphaFoldDB" id="A0A835VXM8"/>
<feature type="region of interest" description="Disordered" evidence="1">
    <location>
        <begin position="54"/>
        <end position="152"/>
    </location>
</feature>
<comment type="caution">
    <text evidence="3">The sequence shown here is derived from an EMBL/GenBank/DDBJ whole genome shotgun (WGS) entry which is preliminary data.</text>
</comment>
<feature type="compositionally biased region" description="Acidic residues" evidence="1">
    <location>
        <begin position="608"/>
        <end position="621"/>
    </location>
</feature>
<reference evidence="3" key="1">
    <citation type="journal article" date="2020" name="bioRxiv">
        <title>Comparative genomics of Chlamydomonas.</title>
        <authorList>
            <person name="Craig R.J."/>
            <person name="Hasan A.R."/>
            <person name="Ness R.W."/>
            <person name="Keightley P.D."/>
        </authorList>
    </citation>
    <scope>NUCLEOTIDE SEQUENCE</scope>
    <source>
        <strain evidence="3">SAG 7.73</strain>
    </source>
</reference>
<feature type="compositionally biased region" description="Basic and acidic residues" evidence="1">
    <location>
        <begin position="883"/>
        <end position="894"/>
    </location>
</feature>